<dbReference type="Gene3D" id="3.10.180.10">
    <property type="entry name" value="2,3-Dihydroxybiphenyl 1,2-Dioxygenase, domain 1"/>
    <property type="match status" value="1"/>
</dbReference>
<evidence type="ECO:0000256" key="8">
    <source>
        <dbReference type="RuleBase" id="RU000683"/>
    </source>
</evidence>
<protein>
    <submittedName>
        <fullName evidence="10">VOC family protein</fullName>
    </submittedName>
</protein>
<evidence type="ECO:0000256" key="7">
    <source>
        <dbReference type="ARBA" id="ARBA00023004"/>
    </source>
</evidence>
<evidence type="ECO:0000256" key="1">
    <source>
        <dbReference type="ARBA" id="ARBA00001954"/>
    </source>
</evidence>
<keyword evidence="4 8" id="KW-0058">Aromatic hydrocarbons catabolism</keyword>
<dbReference type="SUPFAM" id="SSF54593">
    <property type="entry name" value="Glyoxalase/Bleomycin resistance protein/Dihydroxybiphenyl dioxygenase"/>
    <property type="match status" value="1"/>
</dbReference>
<dbReference type="InterPro" id="IPR000486">
    <property type="entry name" value="Xdiol_ring_cleave_dOase_1/2"/>
</dbReference>
<evidence type="ECO:0000256" key="3">
    <source>
        <dbReference type="ARBA" id="ARBA00022723"/>
    </source>
</evidence>
<dbReference type="PROSITE" id="PS51819">
    <property type="entry name" value="VOC"/>
    <property type="match status" value="1"/>
</dbReference>
<proteinExistence type="inferred from homology"/>
<evidence type="ECO:0000259" key="9">
    <source>
        <dbReference type="PROSITE" id="PS51819"/>
    </source>
</evidence>
<feature type="domain" description="VOC" evidence="9">
    <location>
        <begin position="11"/>
        <end position="130"/>
    </location>
</feature>
<dbReference type="RefSeq" id="WP_340359579.1">
    <property type="nucleotide sequence ID" value="NZ_JBBKZU010000012.1"/>
</dbReference>
<keyword evidence="11" id="KW-1185">Reference proteome</keyword>
<keyword evidence="6 8" id="KW-0560">Oxidoreductase</keyword>
<comment type="similarity">
    <text evidence="2 8">Belongs to the extradiol ring-cleavage dioxygenase family.</text>
</comment>
<dbReference type="InterPro" id="IPR029068">
    <property type="entry name" value="Glyas_Bleomycin-R_OHBP_Dase"/>
</dbReference>
<keyword evidence="5 8" id="KW-0223">Dioxygenase</keyword>
<dbReference type="Proteomes" id="UP001365846">
    <property type="component" value="Unassembled WGS sequence"/>
</dbReference>
<dbReference type="PROSITE" id="PS00082">
    <property type="entry name" value="EXTRADIOL_DIOXYGENAS"/>
    <property type="match status" value="1"/>
</dbReference>
<evidence type="ECO:0000256" key="5">
    <source>
        <dbReference type="ARBA" id="ARBA00022964"/>
    </source>
</evidence>
<comment type="caution">
    <text evidence="10">The sequence shown here is derived from an EMBL/GenBank/DDBJ whole genome shotgun (WGS) entry which is preliminary data.</text>
</comment>
<evidence type="ECO:0000256" key="2">
    <source>
        <dbReference type="ARBA" id="ARBA00008784"/>
    </source>
</evidence>
<keyword evidence="3" id="KW-0479">Metal-binding</keyword>
<evidence type="ECO:0000313" key="10">
    <source>
        <dbReference type="EMBL" id="MEJ8814348.1"/>
    </source>
</evidence>
<evidence type="ECO:0000313" key="11">
    <source>
        <dbReference type="Proteomes" id="UP001365846"/>
    </source>
</evidence>
<dbReference type="Pfam" id="PF00903">
    <property type="entry name" value="Glyoxalase"/>
    <property type="match status" value="1"/>
</dbReference>
<keyword evidence="7 8" id="KW-0408">Iron</keyword>
<accession>A0ABU8VL74</accession>
<evidence type="ECO:0000256" key="4">
    <source>
        <dbReference type="ARBA" id="ARBA00022797"/>
    </source>
</evidence>
<organism evidence="10 11">
    <name type="scientific">Variovorax ureilyticus</name>
    <dbReference type="NCBI Taxonomy" id="1836198"/>
    <lineage>
        <taxon>Bacteria</taxon>
        <taxon>Pseudomonadati</taxon>
        <taxon>Pseudomonadota</taxon>
        <taxon>Betaproteobacteria</taxon>
        <taxon>Burkholderiales</taxon>
        <taxon>Comamonadaceae</taxon>
        <taxon>Variovorax</taxon>
    </lineage>
</organism>
<dbReference type="InterPro" id="IPR037523">
    <property type="entry name" value="VOC_core"/>
</dbReference>
<name>A0ABU8VL74_9BURK</name>
<gene>
    <name evidence="10" type="ORF">WKW77_24925</name>
</gene>
<dbReference type="EMBL" id="JBBKZU010000012">
    <property type="protein sequence ID" value="MEJ8814348.1"/>
    <property type="molecule type" value="Genomic_DNA"/>
</dbReference>
<dbReference type="InterPro" id="IPR004360">
    <property type="entry name" value="Glyas_Fos-R_dOase_dom"/>
</dbReference>
<reference evidence="10 11" key="1">
    <citation type="submission" date="2024-03" db="EMBL/GenBank/DDBJ databases">
        <title>Novel species of the genus Variovorax.</title>
        <authorList>
            <person name="Liu Q."/>
            <person name="Xin Y.-H."/>
        </authorList>
    </citation>
    <scope>NUCLEOTIDE SEQUENCE [LARGE SCALE GENOMIC DNA]</scope>
    <source>
        <strain evidence="10 11">KACC 18899</strain>
    </source>
</reference>
<sequence length="186" mass="21223">MHQQTRSTDLTFSHLGLFVSDLAAMTRFYREALQFTVTDEGDLGSVQLVFLSRDPAEHHQLVLASGRPADLTFNPVNQVSFRVPDLAQLRRFHARLIQAGAVDVALVTHGNAISIYCRDPEGYRLEIFMDTPWYCDQPLREPIDFARSDEELMAQAEAIARRFPKFMPRAEWQAQIAERMRADQAA</sequence>
<comment type="cofactor">
    <cofactor evidence="1 8">
        <name>Fe(2+)</name>
        <dbReference type="ChEBI" id="CHEBI:29033"/>
    </cofactor>
</comment>
<evidence type="ECO:0000256" key="6">
    <source>
        <dbReference type="ARBA" id="ARBA00023002"/>
    </source>
</evidence>